<dbReference type="OMA" id="SSYMHAA"/>
<reference evidence="9 10" key="1">
    <citation type="submission" date="2014-05" db="EMBL/GenBank/DDBJ databases">
        <title>Draft genome sequence of a rare smut relative, Tilletiaria anomala UBC 951.</title>
        <authorList>
            <consortium name="DOE Joint Genome Institute"/>
            <person name="Toome M."/>
            <person name="Kuo A."/>
            <person name="Henrissat B."/>
            <person name="Lipzen A."/>
            <person name="Tritt A."/>
            <person name="Yoshinaga Y."/>
            <person name="Zane M."/>
            <person name="Barry K."/>
            <person name="Grigoriev I.V."/>
            <person name="Spatafora J.W."/>
            <person name="Aimea M.C."/>
        </authorList>
    </citation>
    <scope>NUCLEOTIDE SEQUENCE [LARGE SCALE GENOMIC DNA]</scope>
    <source>
        <strain evidence="9 10">UBC 951</strain>
    </source>
</reference>
<evidence type="ECO:0000256" key="3">
    <source>
        <dbReference type="ARBA" id="ARBA00022737"/>
    </source>
</evidence>
<evidence type="ECO:0000256" key="7">
    <source>
        <dbReference type="SAM" id="MobiDB-lite"/>
    </source>
</evidence>
<dbReference type="InterPro" id="IPR011993">
    <property type="entry name" value="PH-like_dom_sf"/>
</dbReference>
<gene>
    <name evidence="9" type="ORF">K437DRAFT_173571</name>
</gene>
<evidence type="ECO:0000313" key="10">
    <source>
        <dbReference type="Proteomes" id="UP000027361"/>
    </source>
</evidence>
<dbReference type="InterPro" id="IPR013876">
    <property type="entry name" value="TFIIH_BTF_p62_N"/>
</dbReference>
<dbReference type="Proteomes" id="UP000027361">
    <property type="component" value="Unassembled WGS sequence"/>
</dbReference>
<feature type="region of interest" description="Disordered" evidence="7">
    <location>
        <begin position="120"/>
        <end position="180"/>
    </location>
</feature>
<protein>
    <recommendedName>
        <fullName evidence="8">BSD domain-containing protein</fullName>
    </recommendedName>
</protein>
<dbReference type="AlphaFoldDB" id="A0A066WJ62"/>
<dbReference type="GO" id="GO:0006351">
    <property type="term" value="P:DNA-templated transcription"/>
    <property type="evidence" value="ECO:0007669"/>
    <property type="project" value="InterPro"/>
</dbReference>
<dbReference type="Gene3D" id="6.10.140.1200">
    <property type="match status" value="1"/>
</dbReference>
<comment type="similarity">
    <text evidence="2">Belongs to the TFB1 family.</text>
</comment>
<dbReference type="FunCoup" id="A0A066WJ62">
    <property type="interactions" value="468"/>
</dbReference>
<dbReference type="PANTHER" id="PTHR12856">
    <property type="entry name" value="TRANSCRIPTION INITIATION FACTOR IIH-RELATED"/>
    <property type="match status" value="1"/>
</dbReference>
<keyword evidence="6" id="KW-0539">Nucleus</keyword>
<dbReference type="InterPro" id="IPR005607">
    <property type="entry name" value="BSD_dom"/>
</dbReference>
<comment type="caution">
    <text evidence="9">The sequence shown here is derived from an EMBL/GenBank/DDBJ whole genome shotgun (WGS) entry which is preliminary data.</text>
</comment>
<sequence>MATDTSPSTSSSSLAASVSHAKIGGTLVLSSHMLRWVPTQSSLASQSITIPLQHIEKLLASVAKPESQTFSLKIVFFQPEDPEKERLRVLGKGDVLFTFTAPEGRERALNDREEFKTRLYGIAQNNKKEREGASESLKERSNDRKEAANGCSSAPESAAKDNSSSKTVPMAPVPAPLTAEEKVKRREQELQLRISILHANPELKSLHADLVISGIMRDAEFWSHPTRSALLRSERALMQQRQGRNARIADPKPTNDEEGNLKINLSAQMVRDVFEQYPVVAKAYNDLVPKQMDEQTFWTRYFQSRLYHRLRTSARSAASQHIVRADLIFDQYLDDIVEDDGLESKREFHAHDNFLDLAATEEDHGETGNTKDWPMRAGAERSALPLLRRFNEHSGSLLDSALGEQGRASWSRVTGPSGERTVPAASASSNRGLDEAISRTRQHYDQIVINQLEEEKRGGTRALEVSQDKQGFFQGTHDREGSETGDVSQEVLEDLLRSVQGQLLDWSDSTTRMMGGYVPNCKENERAMHTILERVKQQEEARSEDISENDLSESIHQHLISCHAATTEFLRQFWAAVAPQPSPPPGMAIKAEDEAEKKPLTPAQRQKRAVRMLTLLKNSGERADGVAKLAEEKQPGRGAKRVKLALEETEKAVARALKIGQSMYPQVFVSHGSS</sequence>
<keyword evidence="3" id="KW-0677">Repeat</keyword>
<dbReference type="STRING" id="1037660.A0A066WJ62"/>
<feature type="domain" description="BSD" evidence="8">
    <location>
        <begin position="257"/>
        <end position="309"/>
    </location>
</feature>
<organism evidence="9 10">
    <name type="scientific">Tilletiaria anomala (strain ATCC 24038 / CBS 436.72 / UBC 951)</name>
    <dbReference type="NCBI Taxonomy" id="1037660"/>
    <lineage>
        <taxon>Eukaryota</taxon>
        <taxon>Fungi</taxon>
        <taxon>Dikarya</taxon>
        <taxon>Basidiomycota</taxon>
        <taxon>Ustilaginomycotina</taxon>
        <taxon>Exobasidiomycetes</taxon>
        <taxon>Georgefischeriales</taxon>
        <taxon>Tilletiariaceae</taxon>
        <taxon>Tilletiaria</taxon>
    </lineage>
</organism>
<feature type="region of interest" description="Disordered" evidence="7">
    <location>
        <begin position="408"/>
        <end position="432"/>
    </location>
</feature>
<dbReference type="InterPro" id="IPR027079">
    <property type="entry name" value="Tfb1/GTF2H1"/>
</dbReference>
<dbReference type="OrthoDB" id="360521at2759"/>
<dbReference type="Gene3D" id="1.10.3970.10">
    <property type="entry name" value="BSD domain"/>
    <property type="match status" value="1"/>
</dbReference>
<feature type="domain" description="BSD" evidence="8">
    <location>
        <begin position="177"/>
        <end position="223"/>
    </location>
</feature>
<dbReference type="EMBL" id="JMSN01000008">
    <property type="protein sequence ID" value="KDN52598.1"/>
    <property type="molecule type" value="Genomic_DNA"/>
</dbReference>
<dbReference type="HOGENOM" id="CLU_017639_3_0_1"/>
<evidence type="ECO:0000256" key="1">
    <source>
        <dbReference type="ARBA" id="ARBA00004123"/>
    </source>
</evidence>
<evidence type="ECO:0000256" key="2">
    <source>
        <dbReference type="ARBA" id="ARBA00009448"/>
    </source>
</evidence>
<accession>A0A066WJ62</accession>
<name>A0A066WJ62_TILAU</name>
<keyword evidence="4" id="KW-0805">Transcription regulation</keyword>
<dbReference type="GO" id="GO:0006289">
    <property type="term" value="P:nucleotide-excision repair"/>
    <property type="evidence" value="ECO:0007669"/>
    <property type="project" value="InterPro"/>
</dbReference>
<evidence type="ECO:0000256" key="4">
    <source>
        <dbReference type="ARBA" id="ARBA00023015"/>
    </source>
</evidence>
<dbReference type="GO" id="GO:0000439">
    <property type="term" value="C:transcription factor TFIIH core complex"/>
    <property type="evidence" value="ECO:0007669"/>
    <property type="project" value="InterPro"/>
</dbReference>
<evidence type="ECO:0000256" key="5">
    <source>
        <dbReference type="ARBA" id="ARBA00023163"/>
    </source>
</evidence>
<comment type="subcellular location">
    <subcellularLocation>
        <location evidence="1">Nucleus</location>
    </subcellularLocation>
</comment>
<proteinExistence type="inferred from homology"/>
<feature type="compositionally biased region" description="Basic and acidic residues" evidence="7">
    <location>
        <begin position="126"/>
        <end position="147"/>
    </location>
</feature>
<dbReference type="Pfam" id="PF03909">
    <property type="entry name" value="BSD"/>
    <property type="match status" value="1"/>
</dbReference>
<keyword evidence="10" id="KW-1185">Reference proteome</keyword>
<feature type="compositionally biased region" description="Polar residues" evidence="7">
    <location>
        <begin position="150"/>
        <end position="167"/>
    </location>
</feature>
<evidence type="ECO:0000259" key="8">
    <source>
        <dbReference type="PROSITE" id="PS50858"/>
    </source>
</evidence>
<dbReference type="SMART" id="SM00751">
    <property type="entry name" value="BSD"/>
    <property type="match status" value="2"/>
</dbReference>
<dbReference type="Gene3D" id="2.30.29.30">
    <property type="entry name" value="Pleckstrin-homology domain (PH domain)/Phosphotyrosine-binding domain (PTB)"/>
    <property type="match status" value="1"/>
</dbReference>
<dbReference type="PROSITE" id="PS50858">
    <property type="entry name" value="BSD"/>
    <property type="match status" value="2"/>
</dbReference>
<dbReference type="Pfam" id="PF08567">
    <property type="entry name" value="PH_TFIIH"/>
    <property type="match status" value="1"/>
</dbReference>
<evidence type="ECO:0000256" key="6">
    <source>
        <dbReference type="ARBA" id="ARBA00023242"/>
    </source>
</evidence>
<evidence type="ECO:0000313" key="9">
    <source>
        <dbReference type="EMBL" id="KDN52598.1"/>
    </source>
</evidence>
<dbReference type="GeneID" id="25261861"/>
<dbReference type="SUPFAM" id="SSF140383">
    <property type="entry name" value="BSD domain-like"/>
    <property type="match status" value="2"/>
</dbReference>
<dbReference type="InterPro" id="IPR035925">
    <property type="entry name" value="BSD_dom_sf"/>
</dbReference>
<keyword evidence="5" id="KW-0804">Transcription</keyword>
<dbReference type="InParanoid" id="A0A066WJ62"/>
<dbReference type="RefSeq" id="XP_013245437.1">
    <property type="nucleotide sequence ID" value="XM_013389983.1"/>
</dbReference>